<keyword evidence="4 5" id="KW-0472">Membrane</keyword>
<dbReference type="InterPro" id="IPR017501">
    <property type="entry name" value="Phage_infect_YhgE_C"/>
</dbReference>
<gene>
    <name evidence="6" type="ORF">BXT84_05150</name>
</gene>
<dbReference type="NCBIfam" id="TIGR03062">
    <property type="entry name" value="pip_yhgE_Cterm"/>
    <property type="match status" value="1"/>
</dbReference>
<dbReference type="InterPro" id="IPR051328">
    <property type="entry name" value="T7SS_ABC-Transporter"/>
</dbReference>
<protein>
    <recommendedName>
        <fullName evidence="8">DUF3533 domain-containing protein</fullName>
    </recommendedName>
</protein>
<evidence type="ECO:0008006" key="8">
    <source>
        <dbReference type="Google" id="ProtNLM"/>
    </source>
</evidence>
<keyword evidence="7" id="KW-1185">Reference proteome</keyword>
<keyword evidence="2 5" id="KW-0812">Transmembrane</keyword>
<dbReference type="PANTHER" id="PTHR43077">
    <property type="entry name" value="TRANSPORT PERMEASE YVFS-RELATED"/>
    <property type="match status" value="1"/>
</dbReference>
<reference evidence="6 7" key="1">
    <citation type="journal article" date="2019" name="Sci. Rep.">
        <title>Sulfobacillus thermotolerans: new insights into resistance and metabolic capacities of acidophilic chemolithotrophs.</title>
        <authorList>
            <person name="Panyushkina A.E."/>
            <person name="Babenko V.V."/>
            <person name="Nikitina A.S."/>
            <person name="Selezneva O.V."/>
            <person name="Tsaplina I.A."/>
            <person name="Letarova M.A."/>
            <person name="Kostryukova E.S."/>
            <person name="Letarov A.V."/>
        </authorList>
    </citation>
    <scope>NUCLEOTIDE SEQUENCE [LARGE SCALE GENOMIC DNA]</scope>
    <source>
        <strain evidence="6 7">Kr1</strain>
    </source>
</reference>
<evidence type="ECO:0000313" key="7">
    <source>
        <dbReference type="Proteomes" id="UP000325292"/>
    </source>
</evidence>
<dbReference type="PANTHER" id="PTHR43077:SF5">
    <property type="entry name" value="PHAGE INFECTION PROTEIN"/>
    <property type="match status" value="1"/>
</dbReference>
<evidence type="ECO:0000256" key="5">
    <source>
        <dbReference type="SAM" id="Phobius"/>
    </source>
</evidence>
<evidence type="ECO:0000256" key="2">
    <source>
        <dbReference type="ARBA" id="ARBA00022692"/>
    </source>
</evidence>
<accession>A0ABN5GY31</accession>
<feature type="transmembrane region" description="Helical" evidence="5">
    <location>
        <begin position="568"/>
        <end position="586"/>
    </location>
</feature>
<feature type="transmembrane region" description="Helical" evidence="5">
    <location>
        <begin position="421"/>
        <end position="439"/>
    </location>
</feature>
<feature type="transmembrane region" description="Helical" evidence="5">
    <location>
        <begin position="451"/>
        <end position="471"/>
    </location>
</feature>
<organism evidence="6 7">
    <name type="scientific">Sulfobacillus thermotolerans</name>
    <dbReference type="NCBI Taxonomy" id="338644"/>
    <lineage>
        <taxon>Bacteria</taxon>
        <taxon>Bacillati</taxon>
        <taxon>Bacillota</taxon>
        <taxon>Clostridia</taxon>
        <taxon>Eubacteriales</taxon>
        <taxon>Clostridiales Family XVII. Incertae Sedis</taxon>
        <taxon>Sulfobacillus</taxon>
    </lineage>
</organism>
<feature type="transmembrane region" description="Helical" evidence="5">
    <location>
        <begin position="535"/>
        <end position="556"/>
    </location>
</feature>
<dbReference type="Gene3D" id="3.40.1710.10">
    <property type="entry name" value="abc type-2 transporter like domain"/>
    <property type="match status" value="1"/>
</dbReference>
<feature type="transmembrane region" description="Helical" evidence="5">
    <location>
        <begin position="477"/>
        <end position="496"/>
    </location>
</feature>
<proteinExistence type="predicted"/>
<name>A0ABN5GY31_9FIRM</name>
<evidence type="ECO:0000313" key="6">
    <source>
        <dbReference type="EMBL" id="AUW93417.1"/>
    </source>
</evidence>
<dbReference type="EMBL" id="CP019454">
    <property type="protein sequence ID" value="AUW93417.1"/>
    <property type="molecule type" value="Genomic_DNA"/>
</dbReference>
<feature type="transmembrane region" description="Helical" evidence="5">
    <location>
        <begin position="12"/>
        <end position="34"/>
    </location>
</feature>
<comment type="subcellular location">
    <subcellularLocation>
        <location evidence="1">Membrane</location>
        <topology evidence="1">Multi-pass membrane protein</topology>
    </subcellularLocation>
</comment>
<dbReference type="Proteomes" id="UP000325292">
    <property type="component" value="Chromosome"/>
</dbReference>
<evidence type="ECO:0000256" key="1">
    <source>
        <dbReference type="ARBA" id="ARBA00004141"/>
    </source>
</evidence>
<feature type="transmembrane region" description="Helical" evidence="5">
    <location>
        <begin position="508"/>
        <end position="529"/>
    </location>
</feature>
<evidence type="ECO:0000256" key="3">
    <source>
        <dbReference type="ARBA" id="ARBA00022989"/>
    </source>
</evidence>
<keyword evidence="3 5" id="KW-1133">Transmembrane helix</keyword>
<sequence length="617" mass="65836">MRSLLLGTRKGWLSMAAIAIVPLLYSGAYLSAYWNPYGHLNRLPIDVVNQDLGDHGKFLGRAVVKKLPRGWDIHQTTQAMAQHQLEEGTADLAIIIPKNYTRRIIHHQSPTVSFVVNPGSNYLNDLVMQKESIALTSELNKALRNVSLADMRHNLSHAASDTHILSNSTMALGQAGLRLAADDHQLGQALMSASLGGQELFHGAMGMSTGMNDLAQHLGTLSTTMQQVAQGATKTAQGLSSSQHMLLDAAQQEEAVLSILSRQIQAMANPQSTQSITQQQTQWAAVAQQLSQEQAKLATLEKALDNPSSVTLWPQEAKALAEGVVQADQAANTLSQRSKTLAASQEGLAQKLSQSASAAEAIGAGTMRLGSHLHTVGYDTQVLGQKLQDAAGDLSFVAEPVTGKLVALGPHSNYGKGLSPYFLALSLWVGALVATVIVPGGTRQGLALRQWTSLGLGLAQSIILSAGILWLLPMNPVHPLIFWETMIAIAVTWWTVMRLLSEKLGDGGRLLGIVLLVVQLAGSAGTYPIQLSPPIFQAIHPYLPMTWAIHLLRYAISGALAARVGPNVLWLGLVAVGAWGITQFIPGRIPFNSPPLEEGLDEAADVSVSTRGAAPPM</sequence>
<evidence type="ECO:0000256" key="4">
    <source>
        <dbReference type="ARBA" id="ARBA00023136"/>
    </source>
</evidence>